<dbReference type="Proteomes" id="UP000242699">
    <property type="component" value="Unassembled WGS sequence"/>
</dbReference>
<accession>A0A2T2WFY6</accession>
<dbReference type="InterPro" id="IPR011335">
    <property type="entry name" value="Restrct_endonuc-II-like"/>
</dbReference>
<sequence length="193" mass="21971">MRLVASLIFIALAADLFRWLEQHWWIVLPFAAGGGYMLFRRWKRRRDWFMALRLSGIEDIDRMSGQLFEQRLKLFFNDRGWRVELTPSSGDYGADLVGRDNAGQRVVIQAKRYQSAVGVHAIQEVLGGKAHYGASRALVITNSGYSANAYTLAEQAGVELWDRTRLIKELADGATSHRSRLTTTRPRGSELER</sequence>
<keyword evidence="3" id="KW-0540">Nuclease</keyword>
<dbReference type="PANTHER" id="PTHR30015">
    <property type="entry name" value="MRR RESTRICTION SYSTEM PROTEIN"/>
    <property type="match status" value="1"/>
</dbReference>
<keyword evidence="3" id="KW-0255">Endonuclease</keyword>
<gene>
    <name evidence="3" type="ORF">C7B43_21470</name>
</gene>
<protein>
    <submittedName>
        <fullName evidence="3">Restriction endonuclease</fullName>
    </submittedName>
</protein>
<dbReference type="InterPro" id="IPR007560">
    <property type="entry name" value="Restrct_endonuc_IV_Mrr"/>
</dbReference>
<evidence type="ECO:0000256" key="1">
    <source>
        <dbReference type="SAM" id="Phobius"/>
    </source>
</evidence>
<dbReference type="Pfam" id="PF04471">
    <property type="entry name" value="Mrr_cat"/>
    <property type="match status" value="1"/>
</dbReference>
<comment type="caution">
    <text evidence="3">The sequence shown here is derived from an EMBL/GenBank/DDBJ whole genome shotgun (WGS) entry which is preliminary data.</text>
</comment>
<dbReference type="InterPro" id="IPR011856">
    <property type="entry name" value="tRNA_endonuc-like_dom_sf"/>
</dbReference>
<dbReference type="GO" id="GO:0015666">
    <property type="term" value="F:restriction endodeoxyribonuclease activity"/>
    <property type="evidence" value="ECO:0007669"/>
    <property type="project" value="TreeGrafter"/>
</dbReference>
<dbReference type="EMBL" id="PXYT01000143">
    <property type="protein sequence ID" value="PSR21130.1"/>
    <property type="molecule type" value="Genomic_DNA"/>
</dbReference>
<feature type="domain" description="Restriction endonuclease type IV Mrr" evidence="2">
    <location>
        <begin position="60"/>
        <end position="168"/>
    </location>
</feature>
<keyword evidence="3" id="KW-0378">Hydrolase</keyword>
<dbReference type="PANTHER" id="PTHR30015:SF6">
    <property type="entry name" value="SLL1429 PROTEIN"/>
    <property type="match status" value="1"/>
</dbReference>
<name>A0A2T2WFY6_9FIRM</name>
<keyword evidence="1" id="KW-0812">Transmembrane</keyword>
<proteinExistence type="predicted"/>
<organism evidence="3 4">
    <name type="scientific">Sulfobacillus benefaciens</name>
    <dbReference type="NCBI Taxonomy" id="453960"/>
    <lineage>
        <taxon>Bacteria</taxon>
        <taxon>Bacillati</taxon>
        <taxon>Bacillota</taxon>
        <taxon>Clostridia</taxon>
        <taxon>Eubacteriales</taxon>
        <taxon>Clostridiales Family XVII. Incertae Sedis</taxon>
        <taxon>Sulfobacillus</taxon>
    </lineage>
</organism>
<dbReference type="AlphaFoldDB" id="A0A2T2WFY6"/>
<dbReference type="GO" id="GO:0009307">
    <property type="term" value="P:DNA restriction-modification system"/>
    <property type="evidence" value="ECO:0007669"/>
    <property type="project" value="InterPro"/>
</dbReference>
<keyword evidence="1" id="KW-1133">Transmembrane helix</keyword>
<evidence type="ECO:0000259" key="2">
    <source>
        <dbReference type="Pfam" id="PF04471"/>
    </source>
</evidence>
<dbReference type="SUPFAM" id="SSF52980">
    <property type="entry name" value="Restriction endonuclease-like"/>
    <property type="match status" value="1"/>
</dbReference>
<dbReference type="GO" id="GO:0003677">
    <property type="term" value="F:DNA binding"/>
    <property type="evidence" value="ECO:0007669"/>
    <property type="project" value="InterPro"/>
</dbReference>
<feature type="transmembrane region" description="Helical" evidence="1">
    <location>
        <begin position="23"/>
        <end position="39"/>
    </location>
</feature>
<dbReference type="Gene3D" id="3.40.1350.10">
    <property type="match status" value="1"/>
</dbReference>
<evidence type="ECO:0000313" key="3">
    <source>
        <dbReference type="EMBL" id="PSR21130.1"/>
    </source>
</evidence>
<reference evidence="3 4" key="1">
    <citation type="journal article" date="2014" name="BMC Genomics">
        <title>Comparison of environmental and isolate Sulfobacillus genomes reveals diverse carbon, sulfur, nitrogen, and hydrogen metabolisms.</title>
        <authorList>
            <person name="Justice N.B."/>
            <person name="Norman A."/>
            <person name="Brown C.T."/>
            <person name="Singh A."/>
            <person name="Thomas B.C."/>
            <person name="Banfield J.F."/>
        </authorList>
    </citation>
    <scope>NUCLEOTIDE SEQUENCE [LARGE SCALE GENOMIC DNA]</scope>
    <source>
        <strain evidence="3">AMDSBA1</strain>
    </source>
</reference>
<keyword evidence="1" id="KW-0472">Membrane</keyword>
<dbReference type="InterPro" id="IPR052906">
    <property type="entry name" value="Type_IV_Methyl-Rstrct_Enzyme"/>
</dbReference>
<evidence type="ECO:0000313" key="4">
    <source>
        <dbReference type="Proteomes" id="UP000242699"/>
    </source>
</evidence>